<dbReference type="OrthoDB" id="439792at2759"/>
<dbReference type="CDD" id="cd01428">
    <property type="entry name" value="ADK"/>
    <property type="match status" value="1"/>
</dbReference>
<accession>A0A061J946</accession>
<dbReference type="InterPro" id="IPR033690">
    <property type="entry name" value="Adenylat_kinase_CS"/>
</dbReference>
<dbReference type="InterPro" id="IPR000850">
    <property type="entry name" value="Adenylat/UMP-CMP_kin"/>
</dbReference>
<gene>
    <name evidence="6" type="ORF">TRSC58_01680</name>
</gene>
<dbReference type="PRINTS" id="PR00094">
    <property type="entry name" value="ADENYLTKNASE"/>
</dbReference>
<dbReference type="GO" id="GO:0005524">
    <property type="term" value="F:ATP binding"/>
    <property type="evidence" value="ECO:0007669"/>
    <property type="project" value="InterPro"/>
</dbReference>
<evidence type="ECO:0000313" key="6">
    <source>
        <dbReference type="EMBL" id="ESL10586.1"/>
    </source>
</evidence>
<dbReference type="NCBIfam" id="TIGR01351">
    <property type="entry name" value="adk"/>
    <property type="match status" value="1"/>
</dbReference>
<comment type="similarity">
    <text evidence="1 5">Belongs to the adenylate kinase family.</text>
</comment>
<dbReference type="InterPro" id="IPR036193">
    <property type="entry name" value="ADK_active_lid_dom_sf"/>
</dbReference>
<dbReference type="EMBL" id="AUPL01001680">
    <property type="protein sequence ID" value="ESL10586.1"/>
    <property type="molecule type" value="Genomic_DNA"/>
</dbReference>
<comment type="caution">
    <text evidence="6">The sequence shown here is derived from an EMBL/GenBank/DDBJ whole genome shotgun (WGS) entry which is preliminary data.</text>
</comment>
<keyword evidence="3" id="KW-0547">Nucleotide-binding</keyword>
<evidence type="ECO:0000256" key="3">
    <source>
        <dbReference type="ARBA" id="ARBA00022741"/>
    </source>
</evidence>
<keyword evidence="7" id="KW-1185">Reference proteome</keyword>
<dbReference type="SUPFAM" id="SSF57774">
    <property type="entry name" value="Microbial and mitochondrial ADK, insert 'zinc finger' domain"/>
    <property type="match status" value="1"/>
</dbReference>
<keyword evidence="2 5" id="KW-0808">Transferase</keyword>
<dbReference type="HAMAP" id="MF_00235">
    <property type="entry name" value="Adenylate_kinase_Adk"/>
    <property type="match status" value="1"/>
</dbReference>
<organism evidence="6 7">
    <name type="scientific">Trypanosoma rangeli SC58</name>
    <dbReference type="NCBI Taxonomy" id="429131"/>
    <lineage>
        <taxon>Eukaryota</taxon>
        <taxon>Discoba</taxon>
        <taxon>Euglenozoa</taxon>
        <taxon>Kinetoplastea</taxon>
        <taxon>Metakinetoplastina</taxon>
        <taxon>Trypanosomatida</taxon>
        <taxon>Trypanosomatidae</taxon>
        <taxon>Trypanosoma</taxon>
        <taxon>Herpetosoma</taxon>
    </lineage>
</organism>
<dbReference type="PROSITE" id="PS00113">
    <property type="entry name" value="ADENYLATE_KINASE"/>
    <property type="match status" value="1"/>
</dbReference>
<name>A0A061J946_TRYRA</name>
<dbReference type="Gene3D" id="1.20.890.10">
    <property type="entry name" value="cAMP-dependent protein kinase regulatory subunit, dimerization-anchoring domain"/>
    <property type="match status" value="1"/>
</dbReference>
<dbReference type="SUPFAM" id="SSF47391">
    <property type="entry name" value="Dimerization-anchoring domain of cAMP-dependent PK regulatory subunit"/>
    <property type="match status" value="1"/>
</dbReference>
<evidence type="ECO:0000256" key="2">
    <source>
        <dbReference type="ARBA" id="ARBA00022679"/>
    </source>
</evidence>
<dbReference type="VEuPathDB" id="TriTrypDB:TRSC58_01680"/>
<proteinExistence type="inferred from homology"/>
<evidence type="ECO:0000313" key="7">
    <source>
        <dbReference type="Proteomes" id="UP000031737"/>
    </source>
</evidence>
<sequence length="260" mass="28953">MGTFLDNKHEYLKEHNIPQLMDNIVRHLLQDLPEHPTKYIHDLLKRPIPPQIIITGPPGSGKGTQCHAIVERFGVVHISSGDILRAEVGAGTDAGKMAESFINSGQLVPNKLITGMVCNRLEKEDVKERGWLLDGFPRCNVQAEALEAAGIVPHVVILLEVPDASVIERIENRRTDPATGDVYHLLYNPPPAEDAALCDRLIQREDDHRETVMARLKVYYENIRGLKTHYGTLIETVNGDGSIKDVTEGVLAAVEKRRLK</sequence>
<evidence type="ECO:0000256" key="5">
    <source>
        <dbReference type="RuleBase" id="RU003330"/>
    </source>
</evidence>
<dbReference type="Gene3D" id="3.40.50.300">
    <property type="entry name" value="P-loop containing nucleotide triphosphate hydrolases"/>
    <property type="match status" value="1"/>
</dbReference>
<evidence type="ECO:0000256" key="4">
    <source>
        <dbReference type="ARBA" id="ARBA00022777"/>
    </source>
</evidence>
<dbReference type="InterPro" id="IPR027417">
    <property type="entry name" value="P-loop_NTPase"/>
</dbReference>
<dbReference type="InterPro" id="IPR006259">
    <property type="entry name" value="Adenyl_kin_sub"/>
</dbReference>
<dbReference type="CDD" id="cd22981">
    <property type="entry name" value="DD_TbAK-like"/>
    <property type="match status" value="1"/>
</dbReference>
<dbReference type="Proteomes" id="UP000031737">
    <property type="component" value="Unassembled WGS sequence"/>
</dbReference>
<evidence type="ECO:0000256" key="1">
    <source>
        <dbReference type="ARBA" id="ARBA00007220"/>
    </source>
</evidence>
<dbReference type="Pfam" id="PF00406">
    <property type="entry name" value="ADK"/>
    <property type="match status" value="1"/>
</dbReference>
<reference evidence="6 7" key="1">
    <citation type="submission" date="2013-07" db="EMBL/GenBank/DDBJ databases">
        <authorList>
            <person name="Stoco P.H."/>
            <person name="Wagner G."/>
            <person name="Gerber A."/>
            <person name="Zaha A."/>
            <person name="Thompson C."/>
            <person name="Bartholomeu D.C."/>
            <person name="Luckemeyer D.D."/>
            <person name="Bahia D."/>
            <person name="Loreto E."/>
            <person name="Prestes E.B."/>
            <person name="Lima F.M."/>
            <person name="Rodrigues-Luiz G."/>
            <person name="Vallejo G.A."/>
            <person name="Filho J.F."/>
            <person name="Monteiro K.M."/>
            <person name="Tyler K.M."/>
            <person name="de Almeida L.G."/>
            <person name="Ortiz M.F."/>
            <person name="Siervo M.A."/>
            <person name="de Moraes M.H."/>
            <person name="Cunha O.L."/>
            <person name="Mendonca-Neto R."/>
            <person name="Silva R."/>
            <person name="Teixeira S.M."/>
            <person name="Murta S.M."/>
            <person name="Sincero T.C."/>
            <person name="Mendes T.A."/>
            <person name="Urmenyi T.P."/>
            <person name="Silva V.G."/>
            <person name="da Rocha W.D."/>
            <person name="Andersson B."/>
            <person name="Romanha A.J."/>
            <person name="Steindel M."/>
            <person name="de Vasconcelos A.T."/>
            <person name="Grisard E.C."/>
        </authorList>
    </citation>
    <scope>NUCLEOTIDE SEQUENCE [LARGE SCALE GENOMIC DNA]</scope>
    <source>
        <strain evidence="6 7">SC58</strain>
    </source>
</reference>
<keyword evidence="4 5" id="KW-0418">Kinase</keyword>
<dbReference type="PANTHER" id="PTHR23359">
    <property type="entry name" value="NUCLEOTIDE KINASE"/>
    <property type="match status" value="1"/>
</dbReference>
<dbReference type="GO" id="GO:0004017">
    <property type="term" value="F:AMP kinase activity"/>
    <property type="evidence" value="ECO:0007669"/>
    <property type="project" value="InterPro"/>
</dbReference>
<protein>
    <submittedName>
        <fullName evidence="6">Adenylate kinase</fullName>
    </submittedName>
</protein>
<dbReference type="SUPFAM" id="SSF52540">
    <property type="entry name" value="P-loop containing nucleoside triphosphate hydrolases"/>
    <property type="match status" value="1"/>
</dbReference>
<dbReference type="AlphaFoldDB" id="A0A061J946"/>